<dbReference type="PROSITE" id="PS50975">
    <property type="entry name" value="ATP_GRASP"/>
    <property type="match status" value="1"/>
</dbReference>
<reference evidence="3 4" key="1">
    <citation type="journal article" date="2016" name="Nat. Commun.">
        <title>Thousands of microbial genomes shed light on interconnected biogeochemical processes in an aquifer system.</title>
        <authorList>
            <person name="Anantharaman K."/>
            <person name="Brown C.T."/>
            <person name="Hug L.A."/>
            <person name="Sharon I."/>
            <person name="Castelle C.J."/>
            <person name="Probst A.J."/>
            <person name="Thomas B.C."/>
            <person name="Singh A."/>
            <person name="Wilkins M.J."/>
            <person name="Karaoz U."/>
            <person name="Brodie E.L."/>
            <person name="Williams K.H."/>
            <person name="Hubbard S.S."/>
            <person name="Banfield J.F."/>
        </authorList>
    </citation>
    <scope>NUCLEOTIDE SEQUENCE [LARGE SCALE GENOMIC DNA]</scope>
</reference>
<dbReference type="Pfam" id="PF08443">
    <property type="entry name" value="RimK"/>
    <property type="match status" value="1"/>
</dbReference>
<dbReference type="Gene3D" id="3.30.470.20">
    <property type="entry name" value="ATP-grasp fold, B domain"/>
    <property type="match status" value="1"/>
</dbReference>
<keyword evidence="1" id="KW-0067">ATP-binding</keyword>
<name>A0A1F6BY68_9BACT</name>
<sequence>MLKQIVVLNAGDLEHFISTFHEAAAARSLTTENIDTKDCLITIGHNEDNKAVSVIYNNLPLVTKDTGFVFRRTNQDTYRTYLIATILSKQAPAYIDNANLLSDKTADKMTIGVLLPLSGIQVPKSILLTNHSYKVNQQFLSTHLTFPSVIKKTGSKGKQVWKVNTLAELEEKLGTDDNLTLIQEYIENDYDLRVFVLDGKVIAAVRRSSADGFYNNLSQGGQGEKAEISEQERDICIKAAEIAQLRLAGVDLVRSPRGPLVFEVNKAPQMDIFNPFVGFDLEKTYSVAVLDDLMRDSK</sequence>
<evidence type="ECO:0000256" key="1">
    <source>
        <dbReference type="PROSITE-ProRule" id="PRU00409"/>
    </source>
</evidence>
<dbReference type="Proteomes" id="UP000176322">
    <property type="component" value="Unassembled WGS sequence"/>
</dbReference>
<feature type="domain" description="ATP-grasp" evidence="2">
    <location>
        <begin position="112"/>
        <end position="290"/>
    </location>
</feature>
<dbReference type="GO" id="GO:0005737">
    <property type="term" value="C:cytoplasm"/>
    <property type="evidence" value="ECO:0007669"/>
    <property type="project" value="TreeGrafter"/>
</dbReference>
<protein>
    <recommendedName>
        <fullName evidence="2">ATP-grasp domain-containing protein</fullName>
    </recommendedName>
</protein>
<dbReference type="InterPro" id="IPR013651">
    <property type="entry name" value="ATP-grasp_RimK-type"/>
</dbReference>
<accession>A0A1F6BY68</accession>
<evidence type="ECO:0000259" key="2">
    <source>
        <dbReference type="PROSITE" id="PS50975"/>
    </source>
</evidence>
<dbReference type="PANTHER" id="PTHR21621:SF0">
    <property type="entry name" value="BETA-CITRYLGLUTAMATE SYNTHASE B-RELATED"/>
    <property type="match status" value="1"/>
</dbReference>
<dbReference type="GO" id="GO:0005524">
    <property type="term" value="F:ATP binding"/>
    <property type="evidence" value="ECO:0007669"/>
    <property type="project" value="UniProtKB-UniRule"/>
</dbReference>
<dbReference type="STRING" id="1798475.A2837_00960"/>
<dbReference type="InterPro" id="IPR011761">
    <property type="entry name" value="ATP-grasp"/>
</dbReference>
<evidence type="ECO:0000313" key="4">
    <source>
        <dbReference type="Proteomes" id="UP000176322"/>
    </source>
</evidence>
<gene>
    <name evidence="3" type="ORF">A2837_00960</name>
</gene>
<dbReference type="SUPFAM" id="SSF56059">
    <property type="entry name" value="Glutathione synthetase ATP-binding domain-like"/>
    <property type="match status" value="1"/>
</dbReference>
<dbReference type="GO" id="GO:0018169">
    <property type="term" value="F:ribosomal S6-glutamic acid ligase activity"/>
    <property type="evidence" value="ECO:0007669"/>
    <property type="project" value="TreeGrafter"/>
</dbReference>
<dbReference type="EMBL" id="MFKO01000002">
    <property type="protein sequence ID" value="OGG41768.1"/>
    <property type="molecule type" value="Genomic_DNA"/>
</dbReference>
<proteinExistence type="predicted"/>
<keyword evidence="1" id="KW-0547">Nucleotide-binding</keyword>
<dbReference type="GO" id="GO:0046872">
    <property type="term" value="F:metal ion binding"/>
    <property type="evidence" value="ECO:0007669"/>
    <property type="project" value="InterPro"/>
</dbReference>
<organism evidence="3 4">
    <name type="scientific">Candidatus Kaiserbacteria bacterium RIFCSPHIGHO2_01_FULL_46_22</name>
    <dbReference type="NCBI Taxonomy" id="1798475"/>
    <lineage>
        <taxon>Bacteria</taxon>
        <taxon>Candidatus Kaiseribacteriota</taxon>
    </lineage>
</organism>
<dbReference type="PANTHER" id="PTHR21621">
    <property type="entry name" value="RIBOSOMAL PROTEIN S6 MODIFICATION PROTEIN"/>
    <property type="match status" value="1"/>
</dbReference>
<dbReference type="AlphaFoldDB" id="A0A1F6BY68"/>
<comment type="caution">
    <text evidence="3">The sequence shown here is derived from an EMBL/GenBank/DDBJ whole genome shotgun (WGS) entry which is preliminary data.</text>
</comment>
<dbReference type="GO" id="GO:0009432">
    <property type="term" value="P:SOS response"/>
    <property type="evidence" value="ECO:0007669"/>
    <property type="project" value="TreeGrafter"/>
</dbReference>
<evidence type="ECO:0000313" key="3">
    <source>
        <dbReference type="EMBL" id="OGG41768.1"/>
    </source>
</evidence>